<protein>
    <submittedName>
        <fullName evidence="1">Uncharacterized protein</fullName>
    </submittedName>
</protein>
<dbReference type="EMBL" id="CP001827">
    <property type="protein sequence ID" value="ACZ62139.1"/>
    <property type="molecule type" value="Genomic_DNA"/>
</dbReference>
<accession>D2BII9</accession>
<evidence type="ECO:0000313" key="2">
    <source>
        <dbReference type="Proteomes" id="UP000002506"/>
    </source>
</evidence>
<name>D2BII9_DEHMV</name>
<gene>
    <name evidence="1" type="ordered locus">DhcVS_1022</name>
</gene>
<evidence type="ECO:0000313" key="1">
    <source>
        <dbReference type="EMBL" id="ACZ62139.1"/>
    </source>
</evidence>
<dbReference type="AlphaFoldDB" id="D2BII9"/>
<organism evidence="1 2">
    <name type="scientific">Dehalococcoides mccartyi (strain VS)</name>
    <dbReference type="NCBI Taxonomy" id="311424"/>
    <lineage>
        <taxon>Bacteria</taxon>
        <taxon>Bacillati</taxon>
        <taxon>Chloroflexota</taxon>
        <taxon>Dehalococcoidia</taxon>
        <taxon>Dehalococcoidales</taxon>
        <taxon>Dehalococcoidaceae</taxon>
        <taxon>Dehalococcoides</taxon>
    </lineage>
</organism>
<dbReference type="KEGG" id="dev:DhcVS_1022"/>
<proteinExistence type="predicted"/>
<dbReference type="HOGENOM" id="CLU_3024607_0_0_0"/>
<sequence length="55" mass="6850">MPLPIMTDKKPDNFSVFLQPHDDFYYIHFSKELKQLFLKRINFYKRYRICPKNHS</sequence>
<dbReference type="Proteomes" id="UP000002506">
    <property type="component" value="Chromosome"/>
</dbReference>
<reference evidence="1 2" key="1">
    <citation type="journal article" date="2009" name="PLoS Genet.">
        <title>Localized plasticity in the streamlined genomes of vinyl chloride respiring Dehalococcoides.</title>
        <authorList>
            <person name="McMurdie P.J."/>
            <person name="Behrens S.F."/>
            <person name="Muller J.A."/>
            <person name="Goke J."/>
            <person name="Ritalahti K.M."/>
            <person name="Wagner R."/>
            <person name="Goltsman E."/>
            <person name="Lapidus A."/>
            <person name="Holmes S."/>
            <person name="Loffler F.E."/>
            <person name="Spormann A.M."/>
        </authorList>
    </citation>
    <scope>NUCLEOTIDE SEQUENCE [LARGE SCALE GENOMIC DNA]</scope>
    <source>
        <strain evidence="1 2">VS</strain>
    </source>
</reference>